<evidence type="ECO:0000313" key="2">
    <source>
        <dbReference type="Proteomes" id="UP001186974"/>
    </source>
</evidence>
<name>A0ACC3D804_9PEZI</name>
<comment type="caution">
    <text evidence="1">The sequence shown here is derived from an EMBL/GenBank/DDBJ whole genome shotgun (WGS) entry which is preliminary data.</text>
</comment>
<gene>
    <name evidence="1" type="ORF">LTS18_002532</name>
</gene>
<proteinExistence type="predicted"/>
<organism evidence="1 2">
    <name type="scientific">Coniosporium uncinatum</name>
    <dbReference type="NCBI Taxonomy" id="93489"/>
    <lineage>
        <taxon>Eukaryota</taxon>
        <taxon>Fungi</taxon>
        <taxon>Dikarya</taxon>
        <taxon>Ascomycota</taxon>
        <taxon>Pezizomycotina</taxon>
        <taxon>Dothideomycetes</taxon>
        <taxon>Dothideomycetes incertae sedis</taxon>
        <taxon>Coniosporium</taxon>
    </lineage>
</organism>
<accession>A0ACC3D804</accession>
<keyword evidence="2" id="KW-1185">Reference proteome</keyword>
<evidence type="ECO:0000313" key="1">
    <source>
        <dbReference type="EMBL" id="KAK3063167.1"/>
    </source>
</evidence>
<protein>
    <submittedName>
        <fullName evidence="1">Uncharacterized protein</fullName>
    </submittedName>
</protein>
<dbReference type="Proteomes" id="UP001186974">
    <property type="component" value="Unassembled WGS sequence"/>
</dbReference>
<dbReference type="EMBL" id="JAWDJW010006962">
    <property type="protein sequence ID" value="KAK3063167.1"/>
    <property type="molecule type" value="Genomic_DNA"/>
</dbReference>
<reference evidence="1" key="1">
    <citation type="submission" date="2024-09" db="EMBL/GenBank/DDBJ databases">
        <title>Black Yeasts Isolated from many extreme environments.</title>
        <authorList>
            <person name="Coleine C."/>
            <person name="Stajich J.E."/>
            <person name="Selbmann L."/>
        </authorList>
    </citation>
    <scope>NUCLEOTIDE SEQUENCE</scope>
    <source>
        <strain evidence="1">CCFEE 5737</strain>
    </source>
</reference>
<sequence>MVVIPKPAVKFRHHELQPKIKQAIRENEKCPVCLEVHTVAQARIAPCGHVFCDECIVKSIAEIDRCPVCRFEPLEWVKQLKRVTGPAADVPVSSSAEGHVIDAAGESKPPAKASANTRYSSSLLTAVPINGKNLVEMGYDQGVLECVIPFRHKNKFKTFAKAFQPPKPNNFDTIEAELLWLENHPSSATLRGMFQDKAENCIVVTVDLFLIPAGGQLNLRERCKALLEKWRVVSPRILEECCCELPGGPWVLARDQQALVRNSEDGEAEEDDYGEDSPVDDSDVDSEDYQGLALRHEAFPASYPSSVAAMRAFFEEYGRNLSVRTGDTNERPSIIESPLVGIARGPPPGAPQAVAGPSAVHTTHVRPLIGPGNRRFTDVDGPLDVQTTDADDEGVPRFSSIVLQRIVSDETRVHVRTNRGLIVLETPAKSRIAVTADVESGSVKIRVEETQQLLGWEREADGLTFRTAAGTFKVSAGLTEGMSVETESHHIEVEIFCSRKRKREDD</sequence>